<reference evidence="2" key="2">
    <citation type="submission" date="2015-01" db="EMBL/GenBank/DDBJ databases">
        <title>Evolutionary Origins and Diversification of the Mycorrhizal Mutualists.</title>
        <authorList>
            <consortium name="DOE Joint Genome Institute"/>
            <consortium name="Mycorrhizal Genomics Consortium"/>
            <person name="Kohler A."/>
            <person name="Kuo A."/>
            <person name="Nagy L.G."/>
            <person name="Floudas D."/>
            <person name="Copeland A."/>
            <person name="Barry K.W."/>
            <person name="Cichocki N."/>
            <person name="Veneault-Fourrey C."/>
            <person name="LaButti K."/>
            <person name="Lindquist E.A."/>
            <person name="Lipzen A."/>
            <person name="Lundell T."/>
            <person name="Morin E."/>
            <person name="Murat C."/>
            <person name="Riley R."/>
            <person name="Ohm R."/>
            <person name="Sun H."/>
            <person name="Tunlid A."/>
            <person name="Henrissat B."/>
            <person name="Grigoriev I.V."/>
            <person name="Hibbett D.S."/>
            <person name="Martin F."/>
        </authorList>
    </citation>
    <scope>NUCLEOTIDE SEQUENCE [LARGE SCALE GENOMIC DNA]</scope>
    <source>
        <strain evidence="2">Foug A</strain>
    </source>
</reference>
<gene>
    <name evidence="1" type="ORF">SCLCIDRAFT_657665</name>
</gene>
<dbReference type="EMBL" id="KN822030">
    <property type="protein sequence ID" value="KIM64105.1"/>
    <property type="molecule type" value="Genomic_DNA"/>
</dbReference>
<evidence type="ECO:0000313" key="2">
    <source>
        <dbReference type="Proteomes" id="UP000053989"/>
    </source>
</evidence>
<dbReference type="Proteomes" id="UP000053989">
    <property type="component" value="Unassembled WGS sequence"/>
</dbReference>
<sequence>MHNVASQTVARMLSGRQHGGRSTLIPEGSLLSLCIGRPVTEFTQNNKRRRLPFLTTKDSTDMCPDRDCRSSVPFDTVRDGLDVHSYPRMLRGVIDMTQFQPASIGTIVYGYSVFGCLPMRSWQRWR</sequence>
<dbReference type="AlphaFoldDB" id="A0A0C3DU28"/>
<evidence type="ECO:0000313" key="1">
    <source>
        <dbReference type="EMBL" id="KIM64105.1"/>
    </source>
</evidence>
<dbReference type="InParanoid" id="A0A0C3DU28"/>
<proteinExistence type="predicted"/>
<dbReference type="HOGENOM" id="CLU_1982886_0_0_1"/>
<organism evidence="1 2">
    <name type="scientific">Scleroderma citrinum Foug A</name>
    <dbReference type="NCBI Taxonomy" id="1036808"/>
    <lineage>
        <taxon>Eukaryota</taxon>
        <taxon>Fungi</taxon>
        <taxon>Dikarya</taxon>
        <taxon>Basidiomycota</taxon>
        <taxon>Agaricomycotina</taxon>
        <taxon>Agaricomycetes</taxon>
        <taxon>Agaricomycetidae</taxon>
        <taxon>Boletales</taxon>
        <taxon>Sclerodermatineae</taxon>
        <taxon>Sclerodermataceae</taxon>
        <taxon>Scleroderma</taxon>
    </lineage>
</organism>
<reference evidence="1 2" key="1">
    <citation type="submission" date="2014-04" db="EMBL/GenBank/DDBJ databases">
        <authorList>
            <consortium name="DOE Joint Genome Institute"/>
            <person name="Kuo A."/>
            <person name="Kohler A."/>
            <person name="Nagy L.G."/>
            <person name="Floudas D."/>
            <person name="Copeland A."/>
            <person name="Barry K.W."/>
            <person name="Cichocki N."/>
            <person name="Veneault-Fourrey C."/>
            <person name="LaButti K."/>
            <person name="Lindquist E.A."/>
            <person name="Lipzen A."/>
            <person name="Lundell T."/>
            <person name="Morin E."/>
            <person name="Murat C."/>
            <person name="Sun H."/>
            <person name="Tunlid A."/>
            <person name="Henrissat B."/>
            <person name="Grigoriev I.V."/>
            <person name="Hibbett D.S."/>
            <person name="Martin F."/>
            <person name="Nordberg H.P."/>
            <person name="Cantor M.N."/>
            <person name="Hua S.X."/>
        </authorList>
    </citation>
    <scope>NUCLEOTIDE SEQUENCE [LARGE SCALE GENOMIC DNA]</scope>
    <source>
        <strain evidence="1 2">Foug A</strain>
    </source>
</reference>
<keyword evidence="2" id="KW-1185">Reference proteome</keyword>
<accession>A0A0C3DU28</accession>
<name>A0A0C3DU28_9AGAM</name>
<protein>
    <submittedName>
        <fullName evidence="1">Uncharacterized protein</fullName>
    </submittedName>
</protein>